<gene>
    <name evidence="8" type="ORF">RM553_14505</name>
</gene>
<dbReference type="EC" id="2.7.13.3" evidence="2"/>
<evidence type="ECO:0000256" key="2">
    <source>
        <dbReference type="ARBA" id="ARBA00012438"/>
    </source>
</evidence>
<dbReference type="SMART" id="SM00387">
    <property type="entry name" value="HATPase_c"/>
    <property type="match status" value="1"/>
</dbReference>
<evidence type="ECO:0000313" key="9">
    <source>
        <dbReference type="Proteomes" id="UP001262889"/>
    </source>
</evidence>
<accession>A0ABU3CCH0</accession>
<dbReference type="SUPFAM" id="SSF47384">
    <property type="entry name" value="Homodimeric domain of signal transducing histidine kinase"/>
    <property type="match status" value="1"/>
</dbReference>
<dbReference type="Gene3D" id="1.10.287.130">
    <property type="match status" value="1"/>
</dbReference>
<dbReference type="InterPro" id="IPR036890">
    <property type="entry name" value="HATPase_C_sf"/>
</dbReference>
<keyword evidence="3" id="KW-0597">Phosphoprotein</keyword>
<dbReference type="EMBL" id="JAVRHQ010000020">
    <property type="protein sequence ID" value="MDT0644046.1"/>
    <property type="molecule type" value="Genomic_DNA"/>
</dbReference>
<dbReference type="GO" id="GO:0016301">
    <property type="term" value="F:kinase activity"/>
    <property type="evidence" value="ECO:0007669"/>
    <property type="project" value="UniProtKB-KW"/>
</dbReference>
<dbReference type="InterPro" id="IPR005467">
    <property type="entry name" value="His_kinase_dom"/>
</dbReference>
<dbReference type="InterPro" id="IPR029016">
    <property type="entry name" value="GAF-like_dom_sf"/>
</dbReference>
<keyword evidence="4" id="KW-0808">Transferase</keyword>
<comment type="catalytic activity">
    <reaction evidence="1">
        <text>ATP + protein L-histidine = ADP + protein N-phospho-L-histidine.</text>
        <dbReference type="EC" id="2.7.13.3"/>
    </reaction>
</comment>
<feature type="domain" description="Histidine kinase" evidence="7">
    <location>
        <begin position="187"/>
        <end position="400"/>
    </location>
</feature>
<keyword evidence="9" id="KW-1185">Reference proteome</keyword>
<dbReference type="Pfam" id="PF01590">
    <property type="entry name" value="GAF"/>
    <property type="match status" value="1"/>
</dbReference>
<dbReference type="CDD" id="cd00075">
    <property type="entry name" value="HATPase"/>
    <property type="match status" value="1"/>
</dbReference>
<dbReference type="Pfam" id="PF00512">
    <property type="entry name" value="HisKA"/>
    <property type="match status" value="1"/>
</dbReference>
<dbReference type="PANTHER" id="PTHR42878:SF15">
    <property type="entry name" value="BACTERIOPHYTOCHROME"/>
    <property type="match status" value="1"/>
</dbReference>
<reference evidence="8 9" key="1">
    <citation type="submission" date="2023-09" db="EMBL/GenBank/DDBJ databases">
        <authorList>
            <person name="Rey-Velasco X."/>
        </authorList>
    </citation>
    <scope>NUCLEOTIDE SEQUENCE [LARGE SCALE GENOMIC DNA]</scope>
    <source>
        <strain evidence="8 9">F363</strain>
    </source>
</reference>
<evidence type="ECO:0000259" key="7">
    <source>
        <dbReference type="PROSITE" id="PS50109"/>
    </source>
</evidence>
<dbReference type="Gene3D" id="3.30.450.40">
    <property type="match status" value="1"/>
</dbReference>
<sequence length="400" mass="45926">MNFEVYPANENLRLAALSEYDIVHTEADSDYDELTFLAAEICDVPIAQISIIDKNNIWFKSIYGSDLKEIPRKDSLCQLSVLQQKKHLIVSKEEALEEFEEANRHYKKNLQFYAGIPLLNKGGHAIAVFCILDTVPRVLTPFQERALHALANQAMNLLEFRKQKNRLYKVQNKLKSKYKELERFTSVVSHDIKSPLANIISLAELLKDENQGKFDEDTEKYLQFLVESSYSLRNYVDGILSYYRSDHIIRRDLEEVSLEELLKKVADLYQVSDDVEISYPENVLLHRVNKAALTQVFMNLISNALKYNEKDQRKIEIGFRETELFYCFTVADNGNGISDENLHKIFDLFTTLDANDRDGNPGSGIGLATVKKLVENMDGEINVTSHPGHGSTFQFKIKRL</sequence>
<evidence type="ECO:0000256" key="1">
    <source>
        <dbReference type="ARBA" id="ARBA00000085"/>
    </source>
</evidence>
<dbReference type="Proteomes" id="UP001262889">
    <property type="component" value="Unassembled WGS sequence"/>
</dbReference>
<proteinExistence type="predicted"/>
<comment type="caution">
    <text evidence="8">The sequence shown here is derived from an EMBL/GenBank/DDBJ whole genome shotgun (WGS) entry which is preliminary data.</text>
</comment>
<evidence type="ECO:0000256" key="5">
    <source>
        <dbReference type="ARBA" id="ARBA00022777"/>
    </source>
</evidence>
<evidence type="ECO:0000256" key="6">
    <source>
        <dbReference type="SAM" id="Coils"/>
    </source>
</evidence>
<dbReference type="PRINTS" id="PR00344">
    <property type="entry name" value="BCTRLSENSOR"/>
</dbReference>
<dbReference type="PROSITE" id="PS50109">
    <property type="entry name" value="HIS_KIN"/>
    <property type="match status" value="1"/>
</dbReference>
<protein>
    <recommendedName>
        <fullName evidence="2">histidine kinase</fullName>
        <ecNumber evidence="2">2.7.13.3</ecNumber>
    </recommendedName>
</protein>
<keyword evidence="5 8" id="KW-0418">Kinase</keyword>
<dbReference type="InterPro" id="IPR003018">
    <property type="entry name" value="GAF"/>
</dbReference>
<name>A0ABU3CCH0_9FLAO</name>
<dbReference type="InterPro" id="IPR003594">
    <property type="entry name" value="HATPase_dom"/>
</dbReference>
<dbReference type="InterPro" id="IPR003661">
    <property type="entry name" value="HisK_dim/P_dom"/>
</dbReference>
<organism evidence="8 9">
    <name type="scientific">Autumnicola tepida</name>
    <dbReference type="NCBI Taxonomy" id="3075595"/>
    <lineage>
        <taxon>Bacteria</taxon>
        <taxon>Pseudomonadati</taxon>
        <taxon>Bacteroidota</taxon>
        <taxon>Flavobacteriia</taxon>
        <taxon>Flavobacteriales</taxon>
        <taxon>Flavobacteriaceae</taxon>
        <taxon>Autumnicola</taxon>
    </lineage>
</organism>
<keyword evidence="6" id="KW-0175">Coiled coil</keyword>
<dbReference type="InterPro" id="IPR050351">
    <property type="entry name" value="BphY/WalK/GraS-like"/>
</dbReference>
<evidence type="ECO:0000256" key="4">
    <source>
        <dbReference type="ARBA" id="ARBA00022679"/>
    </source>
</evidence>
<dbReference type="SUPFAM" id="SSF55781">
    <property type="entry name" value="GAF domain-like"/>
    <property type="match status" value="1"/>
</dbReference>
<dbReference type="RefSeq" id="WP_311535665.1">
    <property type="nucleotide sequence ID" value="NZ_JAVRHQ010000020.1"/>
</dbReference>
<evidence type="ECO:0000256" key="3">
    <source>
        <dbReference type="ARBA" id="ARBA00022553"/>
    </source>
</evidence>
<dbReference type="SUPFAM" id="SSF55874">
    <property type="entry name" value="ATPase domain of HSP90 chaperone/DNA topoisomerase II/histidine kinase"/>
    <property type="match status" value="1"/>
</dbReference>
<dbReference type="InterPro" id="IPR004358">
    <property type="entry name" value="Sig_transdc_His_kin-like_C"/>
</dbReference>
<dbReference type="SMART" id="SM00388">
    <property type="entry name" value="HisKA"/>
    <property type="match status" value="1"/>
</dbReference>
<dbReference type="Pfam" id="PF02518">
    <property type="entry name" value="HATPase_c"/>
    <property type="match status" value="1"/>
</dbReference>
<dbReference type="CDD" id="cd00082">
    <property type="entry name" value="HisKA"/>
    <property type="match status" value="1"/>
</dbReference>
<evidence type="ECO:0000313" key="8">
    <source>
        <dbReference type="EMBL" id="MDT0644046.1"/>
    </source>
</evidence>
<feature type="coiled-coil region" evidence="6">
    <location>
        <begin position="82"/>
        <end position="109"/>
    </location>
</feature>
<dbReference type="Gene3D" id="3.30.565.10">
    <property type="entry name" value="Histidine kinase-like ATPase, C-terminal domain"/>
    <property type="match status" value="1"/>
</dbReference>
<dbReference type="InterPro" id="IPR036097">
    <property type="entry name" value="HisK_dim/P_sf"/>
</dbReference>
<dbReference type="PANTHER" id="PTHR42878">
    <property type="entry name" value="TWO-COMPONENT HISTIDINE KINASE"/>
    <property type="match status" value="1"/>
</dbReference>